<dbReference type="Pfam" id="PF13649">
    <property type="entry name" value="Methyltransf_25"/>
    <property type="match status" value="1"/>
</dbReference>
<dbReference type="InterPro" id="IPR004033">
    <property type="entry name" value="UbiE/COQ5_MeTrFase"/>
</dbReference>
<dbReference type="CDD" id="cd02440">
    <property type="entry name" value="AdoMet_MTases"/>
    <property type="match status" value="1"/>
</dbReference>
<dbReference type="GO" id="GO:0016126">
    <property type="term" value="P:sterol biosynthetic process"/>
    <property type="evidence" value="ECO:0007669"/>
    <property type="project" value="TreeGrafter"/>
</dbReference>
<gene>
    <name evidence="3" type="ORF">S01H4_10192</name>
</gene>
<dbReference type="InterPro" id="IPR029063">
    <property type="entry name" value="SAM-dependent_MTases_sf"/>
</dbReference>
<dbReference type="InterPro" id="IPR041698">
    <property type="entry name" value="Methyltransf_25"/>
</dbReference>
<dbReference type="InterPro" id="IPR050447">
    <property type="entry name" value="Erg6_SMT_methyltransf"/>
</dbReference>
<organism evidence="3">
    <name type="scientific">marine sediment metagenome</name>
    <dbReference type="NCBI Taxonomy" id="412755"/>
    <lineage>
        <taxon>unclassified sequences</taxon>
        <taxon>metagenomes</taxon>
        <taxon>ecological metagenomes</taxon>
    </lineage>
</organism>
<keyword evidence="1" id="KW-0808">Transferase</keyword>
<dbReference type="AlphaFoldDB" id="X0Z0J7"/>
<protein>
    <recommendedName>
        <fullName evidence="2">Methyltransferase domain-containing protein</fullName>
    </recommendedName>
</protein>
<feature type="domain" description="Methyltransferase" evidence="2">
    <location>
        <begin position="54"/>
        <end position="153"/>
    </location>
</feature>
<dbReference type="Gene3D" id="3.40.50.150">
    <property type="entry name" value="Vaccinia Virus protein VP39"/>
    <property type="match status" value="1"/>
</dbReference>
<evidence type="ECO:0000259" key="2">
    <source>
        <dbReference type="Pfam" id="PF13649"/>
    </source>
</evidence>
<name>X0Z0J7_9ZZZZ</name>
<comment type="caution">
    <text evidence="3">The sequence shown here is derived from an EMBL/GenBank/DDBJ whole genome shotgun (WGS) entry which is preliminary data.</text>
</comment>
<dbReference type="PANTHER" id="PTHR44068:SF1">
    <property type="entry name" value="HYPOTHETICAL LOC100005854"/>
    <property type="match status" value="1"/>
</dbReference>
<evidence type="ECO:0000313" key="3">
    <source>
        <dbReference type="EMBL" id="GAG62460.1"/>
    </source>
</evidence>
<reference evidence="3" key="1">
    <citation type="journal article" date="2014" name="Front. Microbiol.">
        <title>High frequency of phylogenetically diverse reductive dehalogenase-homologous genes in deep subseafloor sedimentary metagenomes.</title>
        <authorList>
            <person name="Kawai M."/>
            <person name="Futagami T."/>
            <person name="Toyoda A."/>
            <person name="Takaki Y."/>
            <person name="Nishi S."/>
            <person name="Hori S."/>
            <person name="Arai W."/>
            <person name="Tsubouchi T."/>
            <person name="Morono Y."/>
            <person name="Uchiyama I."/>
            <person name="Ito T."/>
            <person name="Fujiyama A."/>
            <person name="Inagaki F."/>
            <person name="Takami H."/>
        </authorList>
    </citation>
    <scope>NUCLEOTIDE SEQUENCE</scope>
    <source>
        <strain evidence="3">Expedition CK06-06</strain>
    </source>
</reference>
<dbReference type="GO" id="GO:0005783">
    <property type="term" value="C:endoplasmic reticulum"/>
    <property type="evidence" value="ECO:0007669"/>
    <property type="project" value="TreeGrafter"/>
</dbReference>
<evidence type="ECO:0000256" key="1">
    <source>
        <dbReference type="ARBA" id="ARBA00022679"/>
    </source>
</evidence>
<accession>X0Z0J7</accession>
<dbReference type="SUPFAM" id="SSF53335">
    <property type="entry name" value="S-adenosyl-L-methionine-dependent methyltransferases"/>
    <property type="match status" value="1"/>
</dbReference>
<proteinExistence type="predicted"/>
<dbReference type="EMBL" id="BART01003849">
    <property type="protein sequence ID" value="GAG62460.1"/>
    <property type="molecule type" value="Genomic_DNA"/>
</dbReference>
<sequence>MTNKEILRVYRTKEQAKRTYDKISRIYDLITGPFERKFRDMALNQLDVKEGETVLEIGFGTGHCLEEIAKRVGENGKAYGIDISSGMLDITRKRMEKKRLADTVELYCGDAMSMPYEDNMFDVVFMSFTLELFDTPEIPAVLKEIKRVLKPKGRLGVVSMSKEDGES</sequence>
<dbReference type="PANTHER" id="PTHR44068">
    <property type="entry name" value="ZGC:194242"/>
    <property type="match status" value="1"/>
</dbReference>
<dbReference type="PROSITE" id="PS51608">
    <property type="entry name" value="SAM_MT_UBIE"/>
    <property type="match status" value="1"/>
</dbReference>
<feature type="non-terminal residue" evidence="3">
    <location>
        <position position="167"/>
    </location>
</feature>
<dbReference type="GO" id="GO:0003838">
    <property type="term" value="F:sterol 24-C-methyltransferase activity"/>
    <property type="evidence" value="ECO:0007669"/>
    <property type="project" value="TreeGrafter"/>
</dbReference>